<feature type="chain" id="PRO_5020756506" evidence="1">
    <location>
        <begin position="26"/>
        <end position="143"/>
    </location>
</feature>
<dbReference type="AlphaFoldDB" id="A0A4P8IVT9"/>
<keyword evidence="1" id="KW-0732">Signal</keyword>
<keyword evidence="3" id="KW-1185">Reference proteome</keyword>
<dbReference type="GO" id="GO:0030246">
    <property type="term" value="F:carbohydrate binding"/>
    <property type="evidence" value="ECO:0007669"/>
    <property type="project" value="InterPro"/>
</dbReference>
<keyword evidence="2" id="KW-0378">Hydrolase</keyword>
<evidence type="ECO:0000313" key="3">
    <source>
        <dbReference type="Proteomes" id="UP000298656"/>
    </source>
</evidence>
<dbReference type="SUPFAM" id="SSF49452">
    <property type="entry name" value="Starch-binding domain-like"/>
    <property type="match status" value="1"/>
</dbReference>
<sequence length="143" mass="15075">MKPRLLSLISAAAILAAGTCQIALAATPALPPLQHSGNISYLSGGVGSDQSAAIKSVMHNYPLTLEFAGKTNSGNEYLADVPVQIANAHGTTVLKTDSRGPFMLLSLPDGRYTVTARHDGKTQSRTVNIASTTRAHEVFIWAM</sequence>
<protein>
    <submittedName>
        <fullName evidence="2">Carboxypeptidase regulatory-like domain-containing protein</fullName>
    </submittedName>
</protein>
<dbReference type="GO" id="GO:0004180">
    <property type="term" value="F:carboxypeptidase activity"/>
    <property type="evidence" value="ECO:0007669"/>
    <property type="project" value="UniProtKB-KW"/>
</dbReference>
<organism evidence="2 3">
    <name type="scientific">Trinickia violacea</name>
    <dbReference type="NCBI Taxonomy" id="2571746"/>
    <lineage>
        <taxon>Bacteria</taxon>
        <taxon>Pseudomonadati</taxon>
        <taxon>Pseudomonadota</taxon>
        <taxon>Betaproteobacteria</taxon>
        <taxon>Burkholderiales</taxon>
        <taxon>Burkholderiaceae</taxon>
        <taxon>Trinickia</taxon>
    </lineage>
</organism>
<proteinExistence type="predicted"/>
<dbReference type="InterPro" id="IPR013784">
    <property type="entry name" value="Carb-bd-like_fold"/>
</dbReference>
<dbReference type="Gene3D" id="2.60.40.1120">
    <property type="entry name" value="Carboxypeptidase-like, regulatory domain"/>
    <property type="match status" value="1"/>
</dbReference>
<evidence type="ECO:0000256" key="1">
    <source>
        <dbReference type="SAM" id="SignalP"/>
    </source>
</evidence>
<gene>
    <name evidence="2" type="ORF">FAZ95_29970</name>
</gene>
<dbReference type="KEGG" id="tvl:FAZ95_29970"/>
<evidence type="ECO:0000313" key="2">
    <source>
        <dbReference type="EMBL" id="QCP53292.1"/>
    </source>
</evidence>
<accession>A0A4P8IVT9</accession>
<reference evidence="2 3" key="1">
    <citation type="submission" date="2019-05" db="EMBL/GenBank/DDBJ databases">
        <title>Burkholderia sp. DHOD12, isolated from subtropical forest soil.</title>
        <authorList>
            <person name="Gao Z.-H."/>
            <person name="Qiu L.-H."/>
        </authorList>
    </citation>
    <scope>NUCLEOTIDE SEQUENCE [LARGE SCALE GENOMIC DNA]</scope>
    <source>
        <strain evidence="2 3">DHOD12</strain>
    </source>
</reference>
<dbReference type="OrthoDB" id="8926484at2"/>
<keyword evidence="2" id="KW-0121">Carboxypeptidase</keyword>
<keyword evidence="2" id="KW-0645">Protease</keyword>
<name>A0A4P8IVT9_9BURK</name>
<dbReference type="Proteomes" id="UP000298656">
    <property type="component" value="Chromosome 2"/>
</dbReference>
<dbReference type="RefSeq" id="WP_137336062.1">
    <property type="nucleotide sequence ID" value="NZ_CP040078.1"/>
</dbReference>
<feature type="signal peptide" evidence="1">
    <location>
        <begin position="1"/>
        <end position="25"/>
    </location>
</feature>
<dbReference type="EMBL" id="CP040078">
    <property type="protein sequence ID" value="QCP53292.1"/>
    <property type="molecule type" value="Genomic_DNA"/>
</dbReference>